<keyword evidence="7" id="KW-0812">Transmembrane</keyword>
<gene>
    <name evidence="8" type="ORF">LY90DRAFT_450966</name>
</gene>
<dbReference type="GO" id="GO:0030213">
    <property type="term" value="P:hyaluronan biosynthetic process"/>
    <property type="evidence" value="ECO:0007669"/>
    <property type="project" value="TreeGrafter"/>
</dbReference>
<dbReference type="Proteomes" id="UP000193920">
    <property type="component" value="Unassembled WGS sequence"/>
</dbReference>
<feature type="transmembrane region" description="Helical" evidence="7">
    <location>
        <begin position="640"/>
        <end position="660"/>
    </location>
</feature>
<dbReference type="GO" id="GO:0005886">
    <property type="term" value="C:plasma membrane"/>
    <property type="evidence" value="ECO:0007669"/>
    <property type="project" value="UniProtKB-SubCell"/>
</dbReference>
<proteinExistence type="predicted"/>
<feature type="transmembrane region" description="Helical" evidence="7">
    <location>
        <begin position="608"/>
        <end position="628"/>
    </location>
</feature>
<dbReference type="EMBL" id="MCOG01000024">
    <property type="protein sequence ID" value="ORY75890.1"/>
    <property type="molecule type" value="Genomic_DNA"/>
</dbReference>
<protein>
    <recommendedName>
        <fullName evidence="10">Hyaluronan synthase</fullName>
    </recommendedName>
</protein>
<keyword evidence="4" id="KW-0808">Transferase</keyword>
<comment type="subcellular location">
    <subcellularLocation>
        <location evidence="1">Cell membrane</location>
    </subcellularLocation>
</comment>
<keyword evidence="5 7" id="KW-0472">Membrane</keyword>
<feature type="transmembrane region" description="Helical" evidence="7">
    <location>
        <begin position="143"/>
        <end position="165"/>
    </location>
</feature>
<keyword evidence="2" id="KW-1003">Cell membrane</keyword>
<keyword evidence="3" id="KW-0328">Glycosyltransferase</keyword>
<feature type="transmembrane region" description="Helical" evidence="7">
    <location>
        <begin position="486"/>
        <end position="503"/>
    </location>
</feature>
<organism evidence="8 9">
    <name type="scientific">Neocallimastix californiae</name>
    <dbReference type="NCBI Taxonomy" id="1754190"/>
    <lineage>
        <taxon>Eukaryota</taxon>
        <taxon>Fungi</taxon>
        <taxon>Fungi incertae sedis</taxon>
        <taxon>Chytridiomycota</taxon>
        <taxon>Chytridiomycota incertae sedis</taxon>
        <taxon>Neocallimastigomycetes</taxon>
        <taxon>Neocallimastigales</taxon>
        <taxon>Neocallimastigaceae</taxon>
        <taxon>Neocallimastix</taxon>
    </lineage>
</organism>
<dbReference type="GO" id="GO:0085029">
    <property type="term" value="P:extracellular matrix assembly"/>
    <property type="evidence" value="ECO:0007669"/>
    <property type="project" value="TreeGrafter"/>
</dbReference>
<feature type="compositionally biased region" description="Polar residues" evidence="6">
    <location>
        <begin position="1"/>
        <end position="23"/>
    </location>
</feature>
<evidence type="ECO:0000256" key="3">
    <source>
        <dbReference type="ARBA" id="ARBA00022676"/>
    </source>
</evidence>
<evidence type="ECO:0000256" key="7">
    <source>
        <dbReference type="SAM" id="Phobius"/>
    </source>
</evidence>
<evidence type="ECO:0000313" key="9">
    <source>
        <dbReference type="Proteomes" id="UP000193920"/>
    </source>
</evidence>
<feature type="transmembrane region" description="Helical" evidence="7">
    <location>
        <begin position="534"/>
        <end position="555"/>
    </location>
</feature>
<evidence type="ECO:0000256" key="5">
    <source>
        <dbReference type="ARBA" id="ARBA00023136"/>
    </source>
</evidence>
<accession>A0A1Y2EWF6</accession>
<dbReference type="SUPFAM" id="SSF53448">
    <property type="entry name" value="Nucleotide-diphospho-sugar transferases"/>
    <property type="match status" value="1"/>
</dbReference>
<feature type="transmembrane region" description="Helical" evidence="7">
    <location>
        <begin position="509"/>
        <end position="527"/>
    </location>
</feature>
<comment type="caution">
    <text evidence="8">The sequence shown here is derived from an EMBL/GenBank/DDBJ whole genome shotgun (WGS) entry which is preliminary data.</text>
</comment>
<feature type="region of interest" description="Disordered" evidence="6">
    <location>
        <begin position="1"/>
        <end position="53"/>
    </location>
</feature>
<dbReference type="PANTHER" id="PTHR22913:SF12">
    <property type="entry name" value="MANNURONAN SYNTHASE"/>
    <property type="match status" value="1"/>
</dbReference>
<dbReference type="InterPro" id="IPR029044">
    <property type="entry name" value="Nucleotide-diphossugar_trans"/>
</dbReference>
<evidence type="ECO:0000256" key="6">
    <source>
        <dbReference type="SAM" id="MobiDB-lite"/>
    </source>
</evidence>
<name>A0A1Y2EWF6_9FUNG</name>
<dbReference type="Pfam" id="PF13641">
    <property type="entry name" value="Glyco_tranf_2_3"/>
    <property type="match status" value="1"/>
</dbReference>
<evidence type="ECO:0000256" key="1">
    <source>
        <dbReference type="ARBA" id="ARBA00004236"/>
    </source>
</evidence>
<dbReference type="PANTHER" id="PTHR22913">
    <property type="entry name" value="HYALURONAN SYNTHASE"/>
    <property type="match status" value="1"/>
</dbReference>
<feature type="transmembrane region" description="Helical" evidence="7">
    <location>
        <begin position="561"/>
        <end position="587"/>
    </location>
</feature>
<dbReference type="STRING" id="1754190.A0A1Y2EWF6"/>
<dbReference type="GO" id="GO:0050501">
    <property type="term" value="F:hyaluronan synthase activity"/>
    <property type="evidence" value="ECO:0007669"/>
    <property type="project" value="TreeGrafter"/>
</dbReference>
<evidence type="ECO:0000256" key="4">
    <source>
        <dbReference type="ARBA" id="ARBA00022679"/>
    </source>
</evidence>
<keyword evidence="7" id="KW-1133">Transmembrane helix</keyword>
<sequence>MSKHYTNTESSQYYRPSVYNNPPSDYIPPPSKQSWSGFPNSPTSSNVNDDNYYNGDITNAYSKKNNSRPNGGEIPMNTISIDNDSYPGNKTYSKYNSYNPNLQNSTNYTYSTQNVDAFPNRYNAPRVPLADPQTPKERTQRKIALIWTLAASILLITPVIVGYIIGQAIIRTTLWTLGFYGLVIVIHYIVQAIFAYLNYRKVTKNKNRRRKDWTGLSTGLLVVGYKEDPELFRGCLKSITYLRYAKNERIIVVVDGNEEEDRYMGDIFSKVFSRWDHRVITTDFRLQDIEMFEQRAIKLVEEVKKCMGPVCIMQPHFGKRAAMYTGFQVLLQCQVEAVVVTDSDTILDTHCIKELAFMLDDNFVGAATGDVRIWNTGTLLSFLSSLRYWFAFNMERSAQSFQNCVTCVSGPLGIYRSDVLREIINKWINQRFLGSLCTYGDDRHLTNLTLSLGRYVKYTPYAFCYTETPETFIRWVTQQTRWSKSFYREALFAIKAVPVQSLWMTYEIIFHIIYPFILIYSLIVLIYKGTLWQLITWVLTLFIMGFLRTIFALIYTRKLKFMFNIFYGVVYLIGFIPAKIQALLFLWDNGWGTSSRLKKISKWNQKMIPILWIIVLIAGIVINIRRFIITDSEKFEVYHIVGIIILVCIILVGFICYNFYQDHEKKKRVAREQERRKINRDQNFSKYHSYIETDMGMPLNPIPNQY</sequence>
<evidence type="ECO:0000256" key="2">
    <source>
        <dbReference type="ARBA" id="ARBA00022475"/>
    </source>
</evidence>
<dbReference type="AlphaFoldDB" id="A0A1Y2EWF6"/>
<feature type="compositionally biased region" description="Polar residues" evidence="6">
    <location>
        <begin position="32"/>
        <end position="53"/>
    </location>
</feature>
<feature type="transmembrane region" description="Helical" evidence="7">
    <location>
        <begin position="177"/>
        <end position="199"/>
    </location>
</feature>
<keyword evidence="9" id="KW-1185">Reference proteome</keyword>
<dbReference type="Gene3D" id="3.90.550.10">
    <property type="entry name" value="Spore Coat Polysaccharide Biosynthesis Protein SpsA, Chain A"/>
    <property type="match status" value="1"/>
</dbReference>
<evidence type="ECO:0000313" key="8">
    <source>
        <dbReference type="EMBL" id="ORY75890.1"/>
    </source>
</evidence>
<evidence type="ECO:0008006" key="10">
    <source>
        <dbReference type="Google" id="ProtNLM"/>
    </source>
</evidence>
<reference evidence="8 9" key="1">
    <citation type="submission" date="2016-08" db="EMBL/GenBank/DDBJ databases">
        <title>A Parts List for Fungal Cellulosomes Revealed by Comparative Genomics.</title>
        <authorList>
            <consortium name="DOE Joint Genome Institute"/>
            <person name="Haitjema C.H."/>
            <person name="Gilmore S.P."/>
            <person name="Henske J.K."/>
            <person name="Solomon K.V."/>
            <person name="De Groot R."/>
            <person name="Kuo A."/>
            <person name="Mondo S.J."/>
            <person name="Salamov A.A."/>
            <person name="Labutti K."/>
            <person name="Zhao Z."/>
            <person name="Chiniquy J."/>
            <person name="Barry K."/>
            <person name="Brewer H.M."/>
            <person name="Purvine S.O."/>
            <person name="Wright A.T."/>
            <person name="Boxma B."/>
            <person name="Van Alen T."/>
            <person name="Hackstein J.H."/>
            <person name="Baker S.E."/>
            <person name="Grigoriev I.V."/>
            <person name="O'Malley M.A."/>
        </authorList>
    </citation>
    <scope>NUCLEOTIDE SEQUENCE [LARGE SCALE GENOMIC DNA]</scope>
    <source>
        <strain evidence="8 9">G1</strain>
    </source>
</reference>
<dbReference type="OrthoDB" id="9876900at2759"/>